<evidence type="ECO:0000259" key="7">
    <source>
        <dbReference type="Pfam" id="PF00746"/>
    </source>
</evidence>
<accession>A0ABN3AWC1</accession>
<proteinExistence type="predicted"/>
<keyword evidence="1" id="KW-0134">Cell wall</keyword>
<feature type="domain" description="Gram-positive cocci surface proteins LPxTG" evidence="7">
    <location>
        <begin position="43"/>
        <end position="77"/>
    </location>
</feature>
<keyword evidence="6" id="KW-1133">Transmembrane helix</keyword>
<keyword evidence="9" id="KW-1185">Reference proteome</keyword>
<evidence type="ECO:0000256" key="2">
    <source>
        <dbReference type="ARBA" id="ARBA00022525"/>
    </source>
</evidence>
<feature type="compositionally biased region" description="Low complexity" evidence="5">
    <location>
        <begin position="1"/>
        <end position="10"/>
    </location>
</feature>
<evidence type="ECO:0000256" key="3">
    <source>
        <dbReference type="ARBA" id="ARBA00022729"/>
    </source>
</evidence>
<keyword evidence="6" id="KW-0812">Transmembrane</keyword>
<sequence>MVEPSGSASPPASPPVTTPGTTPDATAPAPSQGSTTTPPTTTTASAEALPRTGFDVTPILVIGALLAIVGAGLVMRRIRTAQR</sequence>
<keyword evidence="4" id="KW-0572">Peptidoglycan-anchor</keyword>
<dbReference type="Proteomes" id="UP001501599">
    <property type="component" value="Unassembled WGS sequence"/>
</dbReference>
<organism evidence="8 9">
    <name type="scientific">Agrococcus versicolor</name>
    <dbReference type="NCBI Taxonomy" id="501482"/>
    <lineage>
        <taxon>Bacteria</taxon>
        <taxon>Bacillati</taxon>
        <taxon>Actinomycetota</taxon>
        <taxon>Actinomycetes</taxon>
        <taxon>Micrococcales</taxon>
        <taxon>Microbacteriaceae</taxon>
        <taxon>Agrococcus</taxon>
    </lineage>
</organism>
<keyword evidence="6" id="KW-0472">Membrane</keyword>
<evidence type="ECO:0000256" key="5">
    <source>
        <dbReference type="SAM" id="MobiDB-lite"/>
    </source>
</evidence>
<dbReference type="NCBIfam" id="TIGR01167">
    <property type="entry name" value="LPXTG_anchor"/>
    <property type="match status" value="1"/>
</dbReference>
<feature type="compositionally biased region" description="Low complexity" evidence="5">
    <location>
        <begin position="18"/>
        <end position="46"/>
    </location>
</feature>
<comment type="caution">
    <text evidence="8">The sequence shown here is derived from an EMBL/GenBank/DDBJ whole genome shotgun (WGS) entry which is preliminary data.</text>
</comment>
<evidence type="ECO:0000313" key="8">
    <source>
        <dbReference type="EMBL" id="GAA2175227.1"/>
    </source>
</evidence>
<keyword evidence="2" id="KW-0964">Secreted</keyword>
<evidence type="ECO:0000256" key="6">
    <source>
        <dbReference type="SAM" id="Phobius"/>
    </source>
</evidence>
<evidence type="ECO:0000256" key="1">
    <source>
        <dbReference type="ARBA" id="ARBA00022512"/>
    </source>
</evidence>
<dbReference type="EMBL" id="BAAAQT010000007">
    <property type="protein sequence ID" value="GAA2175227.1"/>
    <property type="molecule type" value="Genomic_DNA"/>
</dbReference>
<dbReference type="InterPro" id="IPR019931">
    <property type="entry name" value="LPXTG_anchor"/>
</dbReference>
<name>A0ABN3AWC1_9MICO</name>
<reference evidence="8 9" key="1">
    <citation type="journal article" date="2019" name="Int. J. Syst. Evol. Microbiol.">
        <title>The Global Catalogue of Microorganisms (GCM) 10K type strain sequencing project: providing services to taxonomists for standard genome sequencing and annotation.</title>
        <authorList>
            <consortium name="The Broad Institute Genomics Platform"/>
            <consortium name="The Broad Institute Genome Sequencing Center for Infectious Disease"/>
            <person name="Wu L."/>
            <person name="Ma J."/>
        </authorList>
    </citation>
    <scope>NUCLEOTIDE SEQUENCE [LARGE SCALE GENOMIC DNA]</scope>
    <source>
        <strain evidence="8 9">JCM 16026</strain>
    </source>
</reference>
<feature type="region of interest" description="Disordered" evidence="5">
    <location>
        <begin position="1"/>
        <end position="52"/>
    </location>
</feature>
<protein>
    <recommendedName>
        <fullName evidence="7">Gram-positive cocci surface proteins LPxTG domain-containing protein</fullName>
    </recommendedName>
</protein>
<dbReference type="Pfam" id="PF00746">
    <property type="entry name" value="Gram_pos_anchor"/>
    <property type="match status" value="1"/>
</dbReference>
<evidence type="ECO:0000313" key="9">
    <source>
        <dbReference type="Proteomes" id="UP001501599"/>
    </source>
</evidence>
<keyword evidence="3" id="KW-0732">Signal</keyword>
<feature type="transmembrane region" description="Helical" evidence="6">
    <location>
        <begin position="56"/>
        <end position="75"/>
    </location>
</feature>
<gene>
    <name evidence="8" type="ORF">GCM10009846_24330</name>
</gene>
<evidence type="ECO:0000256" key="4">
    <source>
        <dbReference type="ARBA" id="ARBA00023088"/>
    </source>
</evidence>